<accession>A0A2D4IE99</accession>
<evidence type="ECO:0000256" key="1">
    <source>
        <dbReference type="SAM" id="MobiDB-lite"/>
    </source>
</evidence>
<evidence type="ECO:0000313" key="2">
    <source>
        <dbReference type="EMBL" id="LAA82533.1"/>
    </source>
</evidence>
<feature type="compositionally biased region" description="Polar residues" evidence="1">
    <location>
        <begin position="79"/>
        <end position="99"/>
    </location>
</feature>
<dbReference type="AlphaFoldDB" id="A0A2D4IE99"/>
<feature type="compositionally biased region" description="Basic and acidic residues" evidence="1">
    <location>
        <begin position="100"/>
        <end position="111"/>
    </location>
</feature>
<reference evidence="2" key="1">
    <citation type="submission" date="2017-07" db="EMBL/GenBank/DDBJ databases">
        <authorList>
            <person name="Mikheyev A."/>
            <person name="Grau M."/>
        </authorList>
    </citation>
    <scope>NUCLEOTIDE SEQUENCE</scope>
    <source>
        <tissue evidence="2">Venom_gland</tissue>
    </source>
</reference>
<organism evidence="2">
    <name type="scientific">Micrurus lemniscatus lemniscatus</name>
    <dbReference type="NCBI Taxonomy" id="129467"/>
    <lineage>
        <taxon>Eukaryota</taxon>
        <taxon>Metazoa</taxon>
        <taxon>Chordata</taxon>
        <taxon>Craniata</taxon>
        <taxon>Vertebrata</taxon>
        <taxon>Euteleostomi</taxon>
        <taxon>Lepidosauria</taxon>
        <taxon>Squamata</taxon>
        <taxon>Bifurcata</taxon>
        <taxon>Unidentata</taxon>
        <taxon>Episquamata</taxon>
        <taxon>Toxicofera</taxon>
        <taxon>Serpentes</taxon>
        <taxon>Colubroidea</taxon>
        <taxon>Elapidae</taxon>
        <taxon>Elapinae</taxon>
        <taxon>Micrurus</taxon>
    </lineage>
</organism>
<name>A0A2D4IE99_MICLE</name>
<proteinExistence type="predicted"/>
<protein>
    <submittedName>
        <fullName evidence="2">Uncharacterized protein</fullName>
    </submittedName>
</protein>
<reference evidence="2" key="2">
    <citation type="submission" date="2017-11" db="EMBL/GenBank/DDBJ databases">
        <title>Coralsnake Venomics: Analyses of Venom Gland Transcriptomes and Proteomes of Six Brazilian Taxa.</title>
        <authorList>
            <person name="Aird S.D."/>
            <person name="Jorge da Silva N."/>
            <person name="Qiu L."/>
            <person name="Villar-Briones A."/>
            <person name="Aparecida-Saddi V."/>
            <person name="Campos-Telles M.P."/>
            <person name="Grau M."/>
            <person name="Mikheyev A.S."/>
        </authorList>
    </citation>
    <scope>NUCLEOTIDE SEQUENCE</scope>
    <source>
        <tissue evidence="2">Venom_gland</tissue>
    </source>
</reference>
<sequence>MASPLSVTSQNVTSTPLTPFGMLGSLVPVTMPFQFPLELLSFGTDTAGVTTTSGSTSAAFHHSITQNLLKGLQSGAQHSAALSHTSLPSHLQQAYSDGQSKVDAKLQRKPQ</sequence>
<dbReference type="EMBL" id="IACK01099574">
    <property type="protein sequence ID" value="LAA82533.1"/>
    <property type="molecule type" value="Transcribed_RNA"/>
</dbReference>
<feature type="region of interest" description="Disordered" evidence="1">
    <location>
        <begin position="79"/>
        <end position="111"/>
    </location>
</feature>